<proteinExistence type="predicted"/>
<organism evidence="2 3">
    <name type="scientific">Oceanibacterium hippocampi</name>
    <dbReference type="NCBI Taxonomy" id="745714"/>
    <lineage>
        <taxon>Bacteria</taxon>
        <taxon>Pseudomonadati</taxon>
        <taxon>Pseudomonadota</taxon>
        <taxon>Alphaproteobacteria</taxon>
        <taxon>Sneathiellales</taxon>
        <taxon>Sneathiellaceae</taxon>
        <taxon>Oceanibacterium</taxon>
    </lineage>
</organism>
<evidence type="ECO:0000256" key="1">
    <source>
        <dbReference type="SAM" id="SignalP"/>
    </source>
</evidence>
<dbReference type="EMBL" id="FWFR01000001">
    <property type="protein sequence ID" value="SLN11776.1"/>
    <property type="molecule type" value="Genomic_DNA"/>
</dbReference>
<reference evidence="2 3" key="1">
    <citation type="submission" date="2017-03" db="EMBL/GenBank/DDBJ databases">
        <authorList>
            <person name="Afonso C.L."/>
            <person name="Miller P.J."/>
            <person name="Scott M.A."/>
            <person name="Spackman E."/>
            <person name="Goraichik I."/>
            <person name="Dimitrov K.M."/>
            <person name="Suarez D.L."/>
            <person name="Swayne D.E."/>
        </authorList>
    </citation>
    <scope>NUCLEOTIDE SEQUENCE [LARGE SCALE GENOMIC DNA]</scope>
    <source>
        <strain evidence="2 3">CECT 7691</strain>
    </source>
</reference>
<accession>A0A1Y5R8T6</accession>
<gene>
    <name evidence="2" type="ORF">OCH7691_00104</name>
</gene>
<dbReference type="Proteomes" id="UP000193200">
    <property type="component" value="Unassembled WGS sequence"/>
</dbReference>
<keyword evidence="3" id="KW-1185">Reference proteome</keyword>
<name>A0A1Y5R8T6_9PROT</name>
<keyword evidence="1" id="KW-0732">Signal</keyword>
<feature type="signal peptide" evidence="1">
    <location>
        <begin position="1"/>
        <end position="29"/>
    </location>
</feature>
<evidence type="ECO:0000313" key="2">
    <source>
        <dbReference type="EMBL" id="SLN11776.1"/>
    </source>
</evidence>
<sequence>MLVEFGRKQACVALIAATGMFLLAGAADAASCRNGEADIDVRIDNEAVKIDHSRSVAELSNRGGAALGPALGLTVATPRSEISSRFEWQEDEKTGDIHCLRTTDVKAAIGAVNRIVHIAREFPRGSCEYREILQHEYKHVATDERLVRDLGRRLRVSLRAALSRSRPPARLRAADSKDALAAIRSTLQRVLDEASDRLAVERRRNHAEIDTRAEYERVGAACGRDSLFRKVAG</sequence>
<evidence type="ECO:0000313" key="3">
    <source>
        <dbReference type="Proteomes" id="UP000193200"/>
    </source>
</evidence>
<dbReference type="AlphaFoldDB" id="A0A1Y5R8T6"/>
<protein>
    <recommendedName>
        <fullName evidence="4">DUF922 domain-containing protein</fullName>
    </recommendedName>
</protein>
<feature type="chain" id="PRO_5013323155" description="DUF922 domain-containing protein" evidence="1">
    <location>
        <begin position="30"/>
        <end position="233"/>
    </location>
</feature>
<evidence type="ECO:0008006" key="4">
    <source>
        <dbReference type="Google" id="ProtNLM"/>
    </source>
</evidence>
<dbReference type="InParanoid" id="A0A1Y5R8T6"/>